<protein>
    <recommendedName>
        <fullName evidence="10">Tyrosinase copper-binding domain-containing protein</fullName>
    </recommendedName>
</protein>
<gene>
    <name evidence="8" type="ORF">AXG93_2675s1460</name>
</gene>
<dbReference type="SUPFAM" id="SSF48056">
    <property type="entry name" value="Di-copper centre-containing domain"/>
    <property type="match status" value="1"/>
</dbReference>
<name>A0A176VQY9_MARPO</name>
<evidence type="ECO:0000256" key="1">
    <source>
        <dbReference type="ARBA" id="ARBA00001973"/>
    </source>
</evidence>
<feature type="domain" description="Tyrosinase copper-binding" evidence="6">
    <location>
        <begin position="159"/>
        <end position="390"/>
    </location>
</feature>
<keyword evidence="5" id="KW-0186">Copper</keyword>
<organism evidence="8 9">
    <name type="scientific">Marchantia polymorpha subsp. ruderalis</name>
    <dbReference type="NCBI Taxonomy" id="1480154"/>
    <lineage>
        <taxon>Eukaryota</taxon>
        <taxon>Viridiplantae</taxon>
        <taxon>Streptophyta</taxon>
        <taxon>Embryophyta</taxon>
        <taxon>Marchantiophyta</taxon>
        <taxon>Marchantiopsida</taxon>
        <taxon>Marchantiidae</taxon>
        <taxon>Marchantiales</taxon>
        <taxon>Marchantiaceae</taxon>
        <taxon>Marchantia</taxon>
    </lineage>
</organism>
<evidence type="ECO:0000256" key="3">
    <source>
        <dbReference type="ARBA" id="ARBA00022723"/>
    </source>
</evidence>
<proteinExistence type="inferred from homology"/>
<evidence type="ECO:0000313" key="9">
    <source>
        <dbReference type="Proteomes" id="UP000077202"/>
    </source>
</evidence>
<dbReference type="GO" id="GO:0046872">
    <property type="term" value="F:metal ion binding"/>
    <property type="evidence" value="ECO:0007669"/>
    <property type="project" value="UniProtKB-KW"/>
</dbReference>
<evidence type="ECO:0000256" key="4">
    <source>
        <dbReference type="ARBA" id="ARBA00023002"/>
    </source>
</evidence>
<dbReference type="InterPro" id="IPR002227">
    <property type="entry name" value="Tyrosinase_Cu-bd"/>
</dbReference>
<accession>A0A176VQY9</accession>
<evidence type="ECO:0000313" key="8">
    <source>
        <dbReference type="EMBL" id="OAE22712.1"/>
    </source>
</evidence>
<comment type="similarity">
    <text evidence="2">Belongs to the tyrosinase family.</text>
</comment>
<dbReference type="InterPro" id="IPR008922">
    <property type="entry name" value="Di-copper_centre_dom_sf"/>
</dbReference>
<dbReference type="InterPro" id="IPR022739">
    <property type="entry name" value="Polyphenol_oxidase_cen"/>
</dbReference>
<dbReference type="EMBL" id="LVLJ01003083">
    <property type="protein sequence ID" value="OAE22712.1"/>
    <property type="molecule type" value="Genomic_DNA"/>
</dbReference>
<feature type="domain" description="Polyphenol oxidase central" evidence="7">
    <location>
        <begin position="400"/>
        <end position="447"/>
    </location>
</feature>
<keyword evidence="9" id="KW-1185">Reference proteome</keyword>
<dbReference type="Pfam" id="PF00264">
    <property type="entry name" value="Tyrosinase"/>
    <property type="match status" value="1"/>
</dbReference>
<dbReference type="Proteomes" id="UP000077202">
    <property type="component" value="Unassembled WGS sequence"/>
</dbReference>
<keyword evidence="3" id="KW-0479">Metal-binding</keyword>
<reference evidence="8" key="1">
    <citation type="submission" date="2016-03" db="EMBL/GenBank/DDBJ databases">
        <title>Mechanisms controlling the formation of the plant cell surface in tip-growing cells are functionally conserved among land plants.</title>
        <authorList>
            <person name="Honkanen S."/>
            <person name="Jones V.A."/>
            <person name="Morieri G."/>
            <person name="Champion C."/>
            <person name="Hetherington A.J."/>
            <person name="Kelly S."/>
            <person name="Saint-Marcoux D."/>
            <person name="Proust H."/>
            <person name="Prescott H."/>
            <person name="Dolan L."/>
        </authorList>
    </citation>
    <scope>NUCLEOTIDE SEQUENCE [LARGE SCALE GENOMIC DNA]</scope>
    <source>
        <tissue evidence="8">Whole gametophyte</tissue>
    </source>
</reference>
<dbReference type="PANTHER" id="PTHR11474:SF76">
    <property type="entry name" value="SHKT DOMAIN-CONTAINING PROTEIN"/>
    <property type="match status" value="1"/>
</dbReference>
<dbReference type="PRINTS" id="PR00092">
    <property type="entry name" value="TYROSINASE"/>
</dbReference>
<evidence type="ECO:0000259" key="7">
    <source>
        <dbReference type="Pfam" id="PF12142"/>
    </source>
</evidence>
<sequence>MANKLGNQSNVKAQGNSTGYWARGITCTLWLTMSSESFGEQILYQQLCTMAFRSPMVLLGLFLLCRMLSNVQSAPIKITRETFRECRRGQWAGIPADCCPPKTIDGPIIDFSPPKLNPSKPLRVRKALQCLSGKELRTYTKKLQKGYRLMRALPDTDPRSYARQYGIHCAYATGSFIQDGSNNLTIDVHVGWYFHPWHRAYVYFHEKILQKLLNDTEFSLHYWNYDNTNSLDKNEALHDGGCYKSGLYFPPMYNDPTKATFQWNRSERAFDPKRPADLAFDGTRYNISLGPPSFPDNLTLAQIIWRNNELMHRTFLTWGNSTIAFMGKEYREGDPQALGIANGAGMQEKYSHTSMHCYVGGKMFEPKSAPEDPVFFPFHANLERLWDVWLSLGDDHRNPTSSDWLDGEFLLWDENAVMNRFRVRDFLSAEALGYTYQKANVDSWVNFDTSSPYPES</sequence>
<evidence type="ECO:0008006" key="10">
    <source>
        <dbReference type="Google" id="ProtNLM"/>
    </source>
</evidence>
<dbReference type="GO" id="GO:0004097">
    <property type="term" value="F:catechol oxidase activity"/>
    <property type="evidence" value="ECO:0007669"/>
    <property type="project" value="InterPro"/>
</dbReference>
<evidence type="ECO:0000256" key="5">
    <source>
        <dbReference type="ARBA" id="ARBA00023008"/>
    </source>
</evidence>
<comment type="caution">
    <text evidence="8">The sequence shown here is derived from an EMBL/GenBank/DDBJ whole genome shotgun (WGS) entry which is preliminary data.</text>
</comment>
<evidence type="ECO:0000259" key="6">
    <source>
        <dbReference type="Pfam" id="PF00264"/>
    </source>
</evidence>
<evidence type="ECO:0000256" key="2">
    <source>
        <dbReference type="ARBA" id="ARBA00009928"/>
    </source>
</evidence>
<dbReference type="Pfam" id="PF12142">
    <property type="entry name" value="PPO1_DWL"/>
    <property type="match status" value="1"/>
</dbReference>
<comment type="cofactor">
    <cofactor evidence="1">
        <name>Cu(2+)</name>
        <dbReference type="ChEBI" id="CHEBI:29036"/>
    </cofactor>
</comment>
<dbReference type="AlphaFoldDB" id="A0A176VQY9"/>
<dbReference type="PANTHER" id="PTHR11474">
    <property type="entry name" value="TYROSINASE FAMILY MEMBER"/>
    <property type="match status" value="1"/>
</dbReference>
<dbReference type="Gene3D" id="1.10.1280.10">
    <property type="entry name" value="Di-copper center containing domain from catechol oxidase"/>
    <property type="match status" value="1"/>
</dbReference>
<keyword evidence="4" id="KW-0560">Oxidoreductase</keyword>
<dbReference type="InterPro" id="IPR050316">
    <property type="entry name" value="Tyrosinase/Hemocyanin"/>
</dbReference>